<feature type="region of interest" description="Disordered" evidence="4">
    <location>
        <begin position="624"/>
        <end position="701"/>
    </location>
</feature>
<evidence type="ECO:0000256" key="2">
    <source>
        <dbReference type="ARBA" id="ARBA00022884"/>
    </source>
</evidence>
<dbReference type="Gene3D" id="3.30.70.330">
    <property type="match status" value="4"/>
</dbReference>
<gene>
    <name evidence="6" type="ORF">SCLCIDRAFT_1092607</name>
</gene>
<feature type="compositionally biased region" description="Low complexity" evidence="4">
    <location>
        <begin position="686"/>
        <end position="701"/>
    </location>
</feature>
<dbReference type="InterPro" id="IPR035979">
    <property type="entry name" value="RBD_domain_sf"/>
</dbReference>
<evidence type="ECO:0000256" key="1">
    <source>
        <dbReference type="ARBA" id="ARBA00022737"/>
    </source>
</evidence>
<dbReference type="CDD" id="cd12521">
    <property type="entry name" value="RRM3_MRN1"/>
    <property type="match status" value="1"/>
</dbReference>
<organism evidence="6 7">
    <name type="scientific">Scleroderma citrinum Foug A</name>
    <dbReference type="NCBI Taxonomy" id="1036808"/>
    <lineage>
        <taxon>Eukaryota</taxon>
        <taxon>Fungi</taxon>
        <taxon>Dikarya</taxon>
        <taxon>Basidiomycota</taxon>
        <taxon>Agaricomycotina</taxon>
        <taxon>Agaricomycetes</taxon>
        <taxon>Agaricomycetidae</taxon>
        <taxon>Boletales</taxon>
        <taxon>Sclerodermatineae</taxon>
        <taxon>Sclerodermataceae</taxon>
        <taxon>Scleroderma</taxon>
    </lineage>
</organism>
<feature type="domain" description="RRM" evidence="5">
    <location>
        <begin position="553"/>
        <end position="626"/>
    </location>
</feature>
<feature type="domain" description="RRM" evidence="5">
    <location>
        <begin position="314"/>
        <end position="395"/>
    </location>
</feature>
<sequence>MDDVQTAFVTHYPSYAFDLDMMKRSMESVGGPDAKKARWSPTSLNGTTGALSANSSGGTTAASSANVSTRDAFANYGYGPQASINQPAFQPSSSPAFTPTQLYSTPSLSINTGVGMNGQVQMSPHPMTTAGFAQQQQHQQHQQQQGMQGQMGQFGYGMLGMGLPSGMLGGFGYASPSGTFGQGFAQQTRLPSLNVNIPPTPGAYSPAALSAALSGAPNAPIGRTVYVGNLPVTASVDELLNLVHFGPLESIRVLPEKSCVFLSFLDAGTAAAFHADATIKKLSLHGQELKIGWGKPSPVSAQVQLAIQQSNASRNVYLGGLDECTTEEQLRDDLSRFGLIDQVKIVRDKNIGFVHFLSIAVATKVVNTLPTEPAWAGKRINYGKDRCAYVPKSQQAAAQAAQAAAAQSLVAQSATLSPGAGPSPFGVNPFGGSFSPYNAFAPDGMNLAAAGATGMGMQGMNRTVYLGNIHPETTTEDLCNAIRGGVLQSMRYMQDKHIAFVTFVDPAAAFTFFQVSTYQGLTLNNRRLKIGWGKNSGPLPPSLALAVHSGATRNVYVGNIEDFELFGEEKLKRDFGEYGEIELVNFLKEKNCAFVNFTNISNAIKAIDGIKNKSDYANLRIAHGKDRCANPPRSGPQGGGRRTASGNTAATAAASSVGDEGAEGVLGAGDPSACDQVKEEEEEEGLVLGDGAELDGVNGTN</sequence>
<dbReference type="PROSITE" id="PS50102">
    <property type="entry name" value="RRM"/>
    <property type="match status" value="4"/>
</dbReference>
<dbReference type="GO" id="GO:0003729">
    <property type="term" value="F:mRNA binding"/>
    <property type="evidence" value="ECO:0007669"/>
    <property type="project" value="TreeGrafter"/>
</dbReference>
<dbReference type="FunCoup" id="A0A0C3DR97">
    <property type="interactions" value="24"/>
</dbReference>
<reference evidence="6 7" key="1">
    <citation type="submission" date="2014-04" db="EMBL/GenBank/DDBJ databases">
        <authorList>
            <consortium name="DOE Joint Genome Institute"/>
            <person name="Kuo A."/>
            <person name="Kohler A."/>
            <person name="Nagy L.G."/>
            <person name="Floudas D."/>
            <person name="Copeland A."/>
            <person name="Barry K.W."/>
            <person name="Cichocki N."/>
            <person name="Veneault-Fourrey C."/>
            <person name="LaButti K."/>
            <person name="Lindquist E.A."/>
            <person name="Lipzen A."/>
            <person name="Lundell T."/>
            <person name="Morin E."/>
            <person name="Murat C."/>
            <person name="Sun H."/>
            <person name="Tunlid A."/>
            <person name="Henrissat B."/>
            <person name="Grigoriev I.V."/>
            <person name="Hibbett D.S."/>
            <person name="Martin F."/>
            <person name="Nordberg H.P."/>
            <person name="Cantor M.N."/>
            <person name="Hua S.X."/>
        </authorList>
    </citation>
    <scope>NUCLEOTIDE SEQUENCE [LARGE SCALE GENOMIC DNA]</scope>
    <source>
        <strain evidence="6 7">Foug A</strain>
    </source>
</reference>
<evidence type="ECO:0000256" key="4">
    <source>
        <dbReference type="SAM" id="MobiDB-lite"/>
    </source>
</evidence>
<protein>
    <recommendedName>
        <fullName evidence="5">RRM domain-containing protein</fullName>
    </recommendedName>
</protein>
<dbReference type="STRING" id="1036808.A0A0C3DR97"/>
<dbReference type="CDD" id="cd12523">
    <property type="entry name" value="RRM2_MRN1"/>
    <property type="match status" value="1"/>
</dbReference>
<feature type="domain" description="RRM" evidence="5">
    <location>
        <begin position="223"/>
        <end position="296"/>
    </location>
</feature>
<feature type="compositionally biased region" description="Low complexity" evidence="4">
    <location>
        <begin position="642"/>
        <end position="656"/>
    </location>
</feature>
<dbReference type="PANTHER" id="PTHR14089">
    <property type="entry name" value="PRE-MRNA-SPLICING FACTOR RBM22"/>
    <property type="match status" value="1"/>
</dbReference>
<dbReference type="Proteomes" id="UP000053989">
    <property type="component" value="Unassembled WGS sequence"/>
</dbReference>
<dbReference type="SUPFAM" id="SSF54928">
    <property type="entry name" value="RNA-binding domain, RBD"/>
    <property type="match status" value="2"/>
</dbReference>
<feature type="region of interest" description="Disordered" evidence="4">
    <location>
        <begin position="27"/>
        <end position="63"/>
    </location>
</feature>
<dbReference type="InParanoid" id="A0A0C3DR97"/>
<dbReference type="GO" id="GO:0000398">
    <property type="term" value="P:mRNA splicing, via spliceosome"/>
    <property type="evidence" value="ECO:0007669"/>
    <property type="project" value="TreeGrafter"/>
</dbReference>
<dbReference type="FunFam" id="3.30.70.330:FF:000120">
    <property type="entry name" value="Negative regulator of differentiation 1"/>
    <property type="match status" value="1"/>
</dbReference>
<dbReference type="GO" id="GO:0010468">
    <property type="term" value="P:regulation of gene expression"/>
    <property type="evidence" value="ECO:0007669"/>
    <property type="project" value="UniProtKB-ARBA"/>
</dbReference>
<dbReference type="HOGENOM" id="CLU_017390_2_0_1"/>
<proteinExistence type="predicted"/>
<dbReference type="PANTHER" id="PTHR14089:SF8">
    <property type="entry name" value="RNA-BINDING PROTEIN MRN1"/>
    <property type="match status" value="1"/>
</dbReference>
<dbReference type="InterPro" id="IPR012677">
    <property type="entry name" value="Nucleotide-bd_a/b_plait_sf"/>
</dbReference>
<name>A0A0C3DR97_9AGAM</name>
<keyword evidence="1" id="KW-0677">Repeat</keyword>
<evidence type="ECO:0000313" key="7">
    <source>
        <dbReference type="Proteomes" id="UP000053989"/>
    </source>
</evidence>
<feature type="compositionally biased region" description="Low complexity" evidence="4">
    <location>
        <begin position="46"/>
        <end position="63"/>
    </location>
</feature>
<evidence type="ECO:0000313" key="6">
    <source>
        <dbReference type="EMBL" id="KIM58526.1"/>
    </source>
</evidence>
<dbReference type="FunFam" id="3.30.70.330:FF:000400">
    <property type="entry name" value="Negative regulator of differentiation 1"/>
    <property type="match status" value="1"/>
</dbReference>
<evidence type="ECO:0000259" key="5">
    <source>
        <dbReference type="PROSITE" id="PS50102"/>
    </source>
</evidence>
<reference evidence="7" key="2">
    <citation type="submission" date="2015-01" db="EMBL/GenBank/DDBJ databases">
        <title>Evolutionary Origins and Diversification of the Mycorrhizal Mutualists.</title>
        <authorList>
            <consortium name="DOE Joint Genome Institute"/>
            <consortium name="Mycorrhizal Genomics Consortium"/>
            <person name="Kohler A."/>
            <person name="Kuo A."/>
            <person name="Nagy L.G."/>
            <person name="Floudas D."/>
            <person name="Copeland A."/>
            <person name="Barry K.W."/>
            <person name="Cichocki N."/>
            <person name="Veneault-Fourrey C."/>
            <person name="LaButti K."/>
            <person name="Lindquist E.A."/>
            <person name="Lipzen A."/>
            <person name="Lundell T."/>
            <person name="Morin E."/>
            <person name="Murat C."/>
            <person name="Riley R."/>
            <person name="Ohm R."/>
            <person name="Sun H."/>
            <person name="Tunlid A."/>
            <person name="Henrissat B."/>
            <person name="Grigoriev I.V."/>
            <person name="Hibbett D.S."/>
            <person name="Martin F."/>
        </authorList>
    </citation>
    <scope>NUCLEOTIDE SEQUENCE [LARGE SCALE GENOMIC DNA]</scope>
    <source>
        <strain evidence="7">Foug A</strain>
    </source>
</reference>
<dbReference type="InterPro" id="IPR000504">
    <property type="entry name" value="RRM_dom"/>
</dbReference>
<dbReference type="GO" id="GO:0010494">
    <property type="term" value="C:cytoplasmic stress granule"/>
    <property type="evidence" value="ECO:0007669"/>
    <property type="project" value="TreeGrafter"/>
</dbReference>
<feature type="domain" description="RRM" evidence="5">
    <location>
        <begin position="462"/>
        <end position="535"/>
    </location>
</feature>
<evidence type="ECO:0000256" key="3">
    <source>
        <dbReference type="PROSITE-ProRule" id="PRU00176"/>
    </source>
</evidence>
<keyword evidence="2 3" id="KW-0694">RNA-binding</keyword>
<dbReference type="SMART" id="SM00360">
    <property type="entry name" value="RRM"/>
    <property type="match status" value="4"/>
</dbReference>
<accession>A0A0C3DR97</accession>
<dbReference type="AlphaFoldDB" id="A0A0C3DR97"/>
<dbReference type="Pfam" id="PF00076">
    <property type="entry name" value="RRM_1"/>
    <property type="match status" value="2"/>
</dbReference>
<dbReference type="OrthoDB" id="6407164at2759"/>
<dbReference type="InterPro" id="IPR039171">
    <property type="entry name" value="Cwc2/Slt11"/>
</dbReference>
<dbReference type="EMBL" id="KN822085">
    <property type="protein sequence ID" value="KIM58526.1"/>
    <property type="molecule type" value="Genomic_DNA"/>
</dbReference>
<keyword evidence="7" id="KW-1185">Reference proteome</keyword>